<dbReference type="PANTHER" id="PTHR30537">
    <property type="entry name" value="HTH-TYPE TRANSCRIPTIONAL REGULATOR"/>
    <property type="match status" value="1"/>
</dbReference>
<organism evidence="6 7">
    <name type="scientific">Roseobacter ponti</name>
    <dbReference type="NCBI Taxonomy" id="1891787"/>
    <lineage>
        <taxon>Bacteria</taxon>
        <taxon>Pseudomonadati</taxon>
        <taxon>Pseudomonadota</taxon>
        <taxon>Alphaproteobacteria</taxon>
        <taxon>Rhodobacterales</taxon>
        <taxon>Roseobacteraceae</taxon>
        <taxon>Roseobacter</taxon>
    </lineage>
</organism>
<dbReference type="InterPro" id="IPR000847">
    <property type="entry name" value="LysR_HTH_N"/>
</dbReference>
<keyword evidence="7" id="KW-1185">Reference proteome</keyword>
<dbReference type="InterPro" id="IPR005119">
    <property type="entry name" value="LysR_subst-bd"/>
</dbReference>
<dbReference type="SUPFAM" id="SSF53850">
    <property type="entry name" value="Periplasmic binding protein-like II"/>
    <property type="match status" value="1"/>
</dbReference>
<proteinExistence type="inferred from homology"/>
<keyword evidence="3" id="KW-0238">DNA-binding</keyword>
<dbReference type="Gene3D" id="1.10.10.10">
    <property type="entry name" value="Winged helix-like DNA-binding domain superfamily/Winged helix DNA-binding domain"/>
    <property type="match status" value="1"/>
</dbReference>
<accession>A0A858STB6</accession>
<evidence type="ECO:0000256" key="1">
    <source>
        <dbReference type="ARBA" id="ARBA00009437"/>
    </source>
</evidence>
<dbReference type="InterPro" id="IPR036390">
    <property type="entry name" value="WH_DNA-bd_sf"/>
</dbReference>
<dbReference type="GO" id="GO:0006351">
    <property type="term" value="P:DNA-templated transcription"/>
    <property type="evidence" value="ECO:0007669"/>
    <property type="project" value="TreeGrafter"/>
</dbReference>
<reference evidence="6 7" key="1">
    <citation type="submission" date="2020-02" db="EMBL/GenBank/DDBJ databases">
        <title>Genome sequence of Roseobacter ponti.</title>
        <authorList>
            <person name="Hollensteiner J."/>
            <person name="Schneider D."/>
            <person name="Poehlein A."/>
            <person name="Daniel R."/>
        </authorList>
    </citation>
    <scope>NUCLEOTIDE SEQUENCE [LARGE SCALE GENOMIC DNA]</scope>
    <source>
        <strain evidence="6 7">DSM 106830</strain>
    </source>
</reference>
<dbReference type="GO" id="GO:0003700">
    <property type="term" value="F:DNA-binding transcription factor activity"/>
    <property type="evidence" value="ECO:0007669"/>
    <property type="project" value="InterPro"/>
</dbReference>
<dbReference type="PRINTS" id="PR00039">
    <property type="entry name" value="HTHLYSR"/>
</dbReference>
<dbReference type="InterPro" id="IPR036388">
    <property type="entry name" value="WH-like_DNA-bd_sf"/>
</dbReference>
<dbReference type="SUPFAM" id="SSF46785">
    <property type="entry name" value="Winged helix' DNA-binding domain"/>
    <property type="match status" value="1"/>
</dbReference>
<dbReference type="AlphaFoldDB" id="A0A858STB6"/>
<comment type="similarity">
    <text evidence="1">Belongs to the LysR transcriptional regulatory family.</text>
</comment>
<evidence type="ECO:0000259" key="5">
    <source>
        <dbReference type="PROSITE" id="PS50931"/>
    </source>
</evidence>
<evidence type="ECO:0000256" key="3">
    <source>
        <dbReference type="ARBA" id="ARBA00023125"/>
    </source>
</evidence>
<protein>
    <submittedName>
        <fullName evidence="6">LysR family transcriptional regulator</fullName>
    </submittedName>
</protein>
<dbReference type="GO" id="GO:0043565">
    <property type="term" value="F:sequence-specific DNA binding"/>
    <property type="evidence" value="ECO:0007669"/>
    <property type="project" value="TreeGrafter"/>
</dbReference>
<dbReference type="KEGG" id="rpon:G3256_13810"/>
<evidence type="ECO:0000256" key="2">
    <source>
        <dbReference type="ARBA" id="ARBA00023015"/>
    </source>
</evidence>
<gene>
    <name evidence="6" type="ORF">G3256_13810</name>
</gene>
<dbReference type="Gene3D" id="3.40.190.10">
    <property type="entry name" value="Periplasmic binding protein-like II"/>
    <property type="match status" value="2"/>
</dbReference>
<name>A0A858STB6_9RHOB</name>
<feature type="domain" description="HTH lysR-type" evidence="5">
    <location>
        <begin position="9"/>
        <end position="66"/>
    </location>
</feature>
<keyword evidence="2" id="KW-0805">Transcription regulation</keyword>
<evidence type="ECO:0000313" key="7">
    <source>
        <dbReference type="Proteomes" id="UP000503308"/>
    </source>
</evidence>
<dbReference type="FunFam" id="1.10.10.10:FF:000001">
    <property type="entry name" value="LysR family transcriptional regulator"/>
    <property type="match status" value="1"/>
</dbReference>
<keyword evidence="4" id="KW-0804">Transcription</keyword>
<dbReference type="Proteomes" id="UP000503308">
    <property type="component" value="Chromosome"/>
</dbReference>
<dbReference type="Pfam" id="PF00126">
    <property type="entry name" value="HTH_1"/>
    <property type="match status" value="1"/>
</dbReference>
<dbReference type="Pfam" id="PF03466">
    <property type="entry name" value="LysR_substrate"/>
    <property type="match status" value="1"/>
</dbReference>
<dbReference type="RefSeq" id="WP_169641388.1">
    <property type="nucleotide sequence ID" value="NZ_CP048788.1"/>
</dbReference>
<evidence type="ECO:0000256" key="4">
    <source>
        <dbReference type="ARBA" id="ARBA00023163"/>
    </source>
</evidence>
<dbReference type="EMBL" id="CP048788">
    <property type="protein sequence ID" value="QJF52169.1"/>
    <property type="molecule type" value="Genomic_DNA"/>
</dbReference>
<sequence length="303" mass="33118">MIAPRKYLPSVTSLMCFEAVARLGSATLAAGELSLTQSAVSRQLRTLEDQLGAPLFARAGRGLVLTPRGQKYVVEIREILQHLARATVAAQTNPSGGTLNLAILPAFGMHWLAPRLRDFAQRHPEVTVNLATRLAPFDFRTSNFHAAIHFGREDWPGVSYLPLMPEIVVPVCAPGLMAGPASDPREILRHDLLHLDTRPRGWARWFSAVGTEPDLPPGMVFDQFSTMAQAAIHGLGVALLPTFFAEPYLAGGQLVLASSRTTESIGNYYLVWPSEHSKTGALASFRAWLEAQAEAEKDRNMSK</sequence>
<dbReference type="InterPro" id="IPR058163">
    <property type="entry name" value="LysR-type_TF_proteobact-type"/>
</dbReference>
<evidence type="ECO:0000313" key="6">
    <source>
        <dbReference type="EMBL" id="QJF52169.1"/>
    </source>
</evidence>
<dbReference type="PANTHER" id="PTHR30537:SF26">
    <property type="entry name" value="GLYCINE CLEAVAGE SYSTEM TRANSCRIPTIONAL ACTIVATOR"/>
    <property type="match status" value="1"/>
</dbReference>
<dbReference type="PROSITE" id="PS50931">
    <property type="entry name" value="HTH_LYSR"/>
    <property type="match status" value="1"/>
</dbReference>